<dbReference type="AlphaFoldDB" id="A0A917NME7"/>
<protein>
    <submittedName>
        <fullName evidence="1">Uncharacterized protein</fullName>
    </submittedName>
</protein>
<reference evidence="1" key="1">
    <citation type="journal article" date="2014" name="Int. J. Syst. Evol. Microbiol.">
        <title>Complete genome sequence of Corynebacterium casei LMG S-19264T (=DSM 44701T), isolated from a smear-ripened cheese.</title>
        <authorList>
            <consortium name="US DOE Joint Genome Institute (JGI-PGF)"/>
            <person name="Walter F."/>
            <person name="Albersmeier A."/>
            <person name="Kalinowski J."/>
            <person name="Ruckert C."/>
        </authorList>
    </citation>
    <scope>NUCLEOTIDE SEQUENCE</scope>
    <source>
        <strain evidence="1">JCM 18487</strain>
    </source>
</reference>
<dbReference type="EMBL" id="BMOY01000039">
    <property type="protein sequence ID" value="GGJ11724.1"/>
    <property type="molecule type" value="Genomic_DNA"/>
</dbReference>
<accession>A0A917NME7</accession>
<organism evidence="1 2">
    <name type="scientific">Alicyclobacillus cellulosilyticus</name>
    <dbReference type="NCBI Taxonomy" id="1003997"/>
    <lineage>
        <taxon>Bacteria</taxon>
        <taxon>Bacillati</taxon>
        <taxon>Bacillota</taxon>
        <taxon>Bacilli</taxon>
        <taxon>Bacillales</taxon>
        <taxon>Alicyclobacillaceae</taxon>
        <taxon>Alicyclobacillus</taxon>
    </lineage>
</organism>
<dbReference type="RefSeq" id="WP_188883004.1">
    <property type="nucleotide sequence ID" value="NZ_BMOY01000039.1"/>
</dbReference>
<gene>
    <name evidence="1" type="ORF">GCM10010885_21300</name>
</gene>
<evidence type="ECO:0000313" key="2">
    <source>
        <dbReference type="Proteomes" id="UP000637695"/>
    </source>
</evidence>
<reference evidence="1" key="2">
    <citation type="submission" date="2020-09" db="EMBL/GenBank/DDBJ databases">
        <authorList>
            <person name="Sun Q."/>
            <person name="Ohkuma M."/>
        </authorList>
    </citation>
    <scope>NUCLEOTIDE SEQUENCE</scope>
    <source>
        <strain evidence="1">JCM 18487</strain>
    </source>
</reference>
<dbReference type="Proteomes" id="UP000637695">
    <property type="component" value="Unassembled WGS sequence"/>
</dbReference>
<keyword evidence="2" id="KW-1185">Reference proteome</keyword>
<comment type="caution">
    <text evidence="1">The sequence shown here is derived from an EMBL/GenBank/DDBJ whole genome shotgun (WGS) entry which is preliminary data.</text>
</comment>
<name>A0A917NME7_9BACL</name>
<sequence length="46" mass="4895">MKRAFQKPLAVLTGTVVAGAAAVTGFGWWTRANSSVTHAALFMLCR</sequence>
<evidence type="ECO:0000313" key="1">
    <source>
        <dbReference type="EMBL" id="GGJ11724.1"/>
    </source>
</evidence>
<proteinExistence type="predicted"/>